<dbReference type="SMART" id="SM00345">
    <property type="entry name" value="HTH_GNTR"/>
    <property type="match status" value="1"/>
</dbReference>
<keyword evidence="4" id="KW-0663">Pyridoxal phosphate</keyword>
<comment type="caution">
    <text evidence="9">The sequence shown here is derived from an EMBL/GenBank/DDBJ whole genome shotgun (WGS) entry which is preliminary data.</text>
</comment>
<dbReference type="InterPro" id="IPR015422">
    <property type="entry name" value="PyrdxlP-dep_Trfase_small"/>
</dbReference>
<evidence type="ECO:0000259" key="8">
    <source>
        <dbReference type="PROSITE" id="PS50949"/>
    </source>
</evidence>
<dbReference type="RefSeq" id="WP_377929688.1">
    <property type="nucleotide sequence ID" value="NZ_JBHUEM010000045.1"/>
</dbReference>
<name>A0ABW4LTT8_9BACI</name>
<dbReference type="InterPro" id="IPR015424">
    <property type="entry name" value="PyrdxlP-dep_Trfase"/>
</dbReference>
<evidence type="ECO:0000256" key="5">
    <source>
        <dbReference type="ARBA" id="ARBA00023015"/>
    </source>
</evidence>
<evidence type="ECO:0000256" key="4">
    <source>
        <dbReference type="ARBA" id="ARBA00022898"/>
    </source>
</evidence>
<keyword evidence="3 9" id="KW-0808">Transferase</keyword>
<evidence type="ECO:0000313" key="9">
    <source>
        <dbReference type="EMBL" id="MFD1738483.1"/>
    </source>
</evidence>
<dbReference type="SUPFAM" id="SSF53383">
    <property type="entry name" value="PLP-dependent transferases"/>
    <property type="match status" value="1"/>
</dbReference>
<dbReference type="PANTHER" id="PTHR46577">
    <property type="entry name" value="HTH-TYPE TRANSCRIPTIONAL REGULATORY PROTEIN GABR"/>
    <property type="match status" value="1"/>
</dbReference>
<keyword evidence="6" id="KW-0238">DNA-binding</keyword>
<evidence type="ECO:0000313" key="10">
    <source>
        <dbReference type="Proteomes" id="UP001597214"/>
    </source>
</evidence>
<dbReference type="CDD" id="cd00609">
    <property type="entry name" value="AAT_like"/>
    <property type="match status" value="1"/>
</dbReference>
<dbReference type="SUPFAM" id="SSF46785">
    <property type="entry name" value="Winged helix' DNA-binding domain"/>
    <property type="match status" value="1"/>
</dbReference>
<dbReference type="PANTHER" id="PTHR46577:SF2">
    <property type="entry name" value="TRANSCRIPTIONAL REGULATORY PROTEIN"/>
    <property type="match status" value="1"/>
</dbReference>
<dbReference type="Gene3D" id="3.40.640.10">
    <property type="entry name" value="Type I PLP-dependent aspartate aminotransferase-like (Major domain)"/>
    <property type="match status" value="1"/>
</dbReference>
<protein>
    <submittedName>
        <fullName evidence="9">PLP-dependent aminotransferase family protein</fullName>
    </submittedName>
</protein>
<gene>
    <name evidence="9" type="ORF">ACFSCX_18335</name>
</gene>
<dbReference type="Gene3D" id="3.90.1150.10">
    <property type="entry name" value="Aspartate Aminotransferase, domain 1"/>
    <property type="match status" value="1"/>
</dbReference>
<dbReference type="PRINTS" id="PR00035">
    <property type="entry name" value="HTHGNTR"/>
</dbReference>
<dbReference type="Pfam" id="PF00155">
    <property type="entry name" value="Aminotran_1_2"/>
    <property type="match status" value="1"/>
</dbReference>
<dbReference type="GO" id="GO:0008483">
    <property type="term" value="F:transaminase activity"/>
    <property type="evidence" value="ECO:0007669"/>
    <property type="project" value="UniProtKB-KW"/>
</dbReference>
<feature type="domain" description="HTH gntR-type" evidence="8">
    <location>
        <begin position="15"/>
        <end position="83"/>
    </location>
</feature>
<evidence type="ECO:0000256" key="2">
    <source>
        <dbReference type="ARBA" id="ARBA00005384"/>
    </source>
</evidence>
<reference evidence="10" key="1">
    <citation type="journal article" date="2019" name="Int. J. Syst. Evol. Microbiol.">
        <title>The Global Catalogue of Microorganisms (GCM) 10K type strain sequencing project: providing services to taxonomists for standard genome sequencing and annotation.</title>
        <authorList>
            <consortium name="The Broad Institute Genomics Platform"/>
            <consortium name="The Broad Institute Genome Sequencing Center for Infectious Disease"/>
            <person name="Wu L."/>
            <person name="Ma J."/>
        </authorList>
    </citation>
    <scope>NUCLEOTIDE SEQUENCE [LARGE SCALE GENOMIC DNA]</scope>
    <source>
        <strain evidence="10">CCUG 49339</strain>
    </source>
</reference>
<dbReference type="InterPro" id="IPR051446">
    <property type="entry name" value="HTH_trans_reg/aminotransferase"/>
</dbReference>
<keyword evidence="3 9" id="KW-0032">Aminotransferase</keyword>
<keyword evidence="10" id="KW-1185">Reference proteome</keyword>
<dbReference type="InterPro" id="IPR015421">
    <property type="entry name" value="PyrdxlP-dep_Trfase_major"/>
</dbReference>
<dbReference type="InterPro" id="IPR036390">
    <property type="entry name" value="WH_DNA-bd_sf"/>
</dbReference>
<sequence>MIINIDWKPDKTSKIPIYIQIKEYIHKKIINGEWTVGMKIPSQRKLAELLEVNRSTVMNAFEELIADGFLEGNTGNGTRVKNNLWSLFQTTSPPNWNHYVENGIYKPNLPTIQDIHKVEPQTNIIRLGTGEPSPEMYPKDIMGEVLKTLSTKIEIMGYEEEKGLPQLRKQLCHYLETLGINATPSSILVVSGALQALQLISLGLLRGGSTLLLENPSYVNSLNVFQSLGIKLANIPMDRNGMDTSFIKSYKRRYNASLVYTNPTFHNPTGNVMTLERRKHLLTVCEEEQLPIIEDDVYRELWIDTPPPPALKSMDNNGSILYIGSISKALSPGLRIGWIVGPEQVINRLADIKMQTDYGSSSLSQWAVTEWLESGKYVKHLESMREALRLRRSTAIRVLQNEFVDIAEWTVPSGGFYIWLRLPPTISIKELFYEALAFGILLNPGKLYDEQSFHYLRLSYSYASLFDLEKGIKKLGQIIRKLINN</sequence>
<dbReference type="Gene3D" id="1.10.10.10">
    <property type="entry name" value="Winged helix-like DNA-binding domain superfamily/Winged helix DNA-binding domain"/>
    <property type="match status" value="1"/>
</dbReference>
<accession>A0ABW4LTT8</accession>
<keyword evidence="7" id="KW-0804">Transcription</keyword>
<dbReference type="EMBL" id="JBHUEM010000045">
    <property type="protein sequence ID" value="MFD1738483.1"/>
    <property type="molecule type" value="Genomic_DNA"/>
</dbReference>
<proteinExistence type="inferred from homology"/>
<comment type="similarity">
    <text evidence="2">In the C-terminal section; belongs to the class-I pyridoxal-phosphate-dependent aminotransferase family.</text>
</comment>
<organism evidence="9 10">
    <name type="scientific">Bacillus salitolerans</name>
    <dbReference type="NCBI Taxonomy" id="1437434"/>
    <lineage>
        <taxon>Bacteria</taxon>
        <taxon>Bacillati</taxon>
        <taxon>Bacillota</taxon>
        <taxon>Bacilli</taxon>
        <taxon>Bacillales</taxon>
        <taxon>Bacillaceae</taxon>
        <taxon>Bacillus</taxon>
    </lineage>
</organism>
<dbReference type="Proteomes" id="UP001597214">
    <property type="component" value="Unassembled WGS sequence"/>
</dbReference>
<dbReference type="CDD" id="cd07377">
    <property type="entry name" value="WHTH_GntR"/>
    <property type="match status" value="1"/>
</dbReference>
<dbReference type="Pfam" id="PF00392">
    <property type="entry name" value="GntR"/>
    <property type="match status" value="1"/>
</dbReference>
<keyword evidence="5" id="KW-0805">Transcription regulation</keyword>
<dbReference type="InterPro" id="IPR004839">
    <property type="entry name" value="Aminotransferase_I/II_large"/>
</dbReference>
<dbReference type="InterPro" id="IPR036388">
    <property type="entry name" value="WH-like_DNA-bd_sf"/>
</dbReference>
<evidence type="ECO:0000256" key="6">
    <source>
        <dbReference type="ARBA" id="ARBA00023125"/>
    </source>
</evidence>
<comment type="cofactor">
    <cofactor evidence="1">
        <name>pyridoxal 5'-phosphate</name>
        <dbReference type="ChEBI" id="CHEBI:597326"/>
    </cofactor>
</comment>
<dbReference type="PROSITE" id="PS50949">
    <property type="entry name" value="HTH_GNTR"/>
    <property type="match status" value="1"/>
</dbReference>
<evidence type="ECO:0000256" key="7">
    <source>
        <dbReference type="ARBA" id="ARBA00023163"/>
    </source>
</evidence>
<evidence type="ECO:0000256" key="3">
    <source>
        <dbReference type="ARBA" id="ARBA00022576"/>
    </source>
</evidence>
<dbReference type="InterPro" id="IPR000524">
    <property type="entry name" value="Tscrpt_reg_HTH_GntR"/>
</dbReference>
<evidence type="ECO:0000256" key="1">
    <source>
        <dbReference type="ARBA" id="ARBA00001933"/>
    </source>
</evidence>